<dbReference type="EMBL" id="CP024785">
    <property type="protein sequence ID" value="AUB42629.1"/>
    <property type="molecule type" value="Genomic_DNA"/>
</dbReference>
<dbReference type="KEGG" id="nfl:COO91_08773"/>
<reference evidence="1 2" key="1">
    <citation type="submission" date="2017-11" db="EMBL/GenBank/DDBJ databases">
        <title>Complete genome of a free-living desiccation-tolerant cyanobacterium and its photosynthetic adaptation to extreme terrestrial habitat.</title>
        <authorList>
            <person name="Shang J."/>
        </authorList>
    </citation>
    <scope>NUCLEOTIDE SEQUENCE [LARGE SCALE GENOMIC DNA]</scope>
    <source>
        <strain evidence="1 2">CCNUN1</strain>
    </source>
</reference>
<dbReference type="Proteomes" id="UP000232003">
    <property type="component" value="Chromosome"/>
</dbReference>
<accession>A0A2K8T4P4</accession>
<proteinExistence type="predicted"/>
<evidence type="ECO:0000313" key="1">
    <source>
        <dbReference type="EMBL" id="AUB42629.1"/>
    </source>
</evidence>
<dbReference type="AlphaFoldDB" id="A0A2K8T4P4"/>
<gene>
    <name evidence="1" type="ORF">COO91_08773</name>
</gene>
<dbReference type="RefSeq" id="WP_339382397.1">
    <property type="nucleotide sequence ID" value="NZ_CAWNNC010000001.1"/>
</dbReference>
<sequence>MYTEQFTQVGYLSIWNTDKVSPQAFPGTYTNVVAVFNVVYAT</sequence>
<keyword evidence="2" id="KW-1185">Reference proteome</keyword>
<evidence type="ECO:0000313" key="2">
    <source>
        <dbReference type="Proteomes" id="UP000232003"/>
    </source>
</evidence>
<protein>
    <submittedName>
        <fullName evidence="1">Uncharacterized protein</fullName>
    </submittedName>
</protein>
<name>A0A2K8T4P4_9NOSO</name>
<organism evidence="1 2">
    <name type="scientific">Nostoc flagelliforme CCNUN1</name>
    <dbReference type="NCBI Taxonomy" id="2038116"/>
    <lineage>
        <taxon>Bacteria</taxon>
        <taxon>Bacillati</taxon>
        <taxon>Cyanobacteriota</taxon>
        <taxon>Cyanophyceae</taxon>
        <taxon>Nostocales</taxon>
        <taxon>Nostocaceae</taxon>
        <taxon>Nostoc</taxon>
    </lineage>
</organism>